<dbReference type="GO" id="GO:0051959">
    <property type="term" value="F:dynein light intermediate chain binding"/>
    <property type="evidence" value="ECO:0007669"/>
    <property type="project" value="InterPro"/>
</dbReference>
<keyword evidence="5" id="KW-1185">Reference proteome</keyword>
<feature type="domain" description="Dynein axonemal heavy chain 2/5/8 coiled-coil" evidence="3">
    <location>
        <begin position="1044"/>
        <end position="1157"/>
    </location>
</feature>
<proteinExistence type="predicted"/>
<evidence type="ECO:0000259" key="3">
    <source>
        <dbReference type="Pfam" id="PF25007"/>
    </source>
</evidence>
<comment type="caution">
    <text evidence="4">The sequence shown here is derived from an EMBL/GenBank/DDBJ whole genome shotgun (WGS) entry which is preliminary data.</text>
</comment>
<feature type="domain" description="Dynein heavy chain tail" evidence="2">
    <location>
        <begin position="175"/>
        <end position="736"/>
    </location>
</feature>
<dbReference type="PANTHER" id="PTHR46532:SF11">
    <property type="entry name" value="DYNEIN AXONEMAL HEAVY CHAIN 12"/>
    <property type="match status" value="1"/>
</dbReference>
<evidence type="ECO:0000313" key="4">
    <source>
        <dbReference type="EMBL" id="KAK9521280.1"/>
    </source>
</evidence>
<dbReference type="InterPro" id="IPR026983">
    <property type="entry name" value="DHC"/>
</dbReference>
<gene>
    <name evidence="4" type="ORF">VZT92_021099</name>
</gene>
<evidence type="ECO:0000313" key="5">
    <source>
        <dbReference type="Proteomes" id="UP001488805"/>
    </source>
</evidence>
<feature type="region of interest" description="Disordered" evidence="1">
    <location>
        <begin position="1296"/>
        <end position="1320"/>
    </location>
</feature>
<dbReference type="GO" id="GO:0045505">
    <property type="term" value="F:dynein intermediate chain binding"/>
    <property type="evidence" value="ECO:0007669"/>
    <property type="project" value="InterPro"/>
</dbReference>
<dbReference type="GO" id="GO:0005858">
    <property type="term" value="C:axonemal dynein complex"/>
    <property type="evidence" value="ECO:0007669"/>
    <property type="project" value="TreeGrafter"/>
</dbReference>
<organism evidence="4 5">
    <name type="scientific">Zoarces viviparus</name>
    <name type="common">Viviparous eelpout</name>
    <name type="synonym">Blennius viviparus</name>
    <dbReference type="NCBI Taxonomy" id="48416"/>
    <lineage>
        <taxon>Eukaryota</taxon>
        <taxon>Metazoa</taxon>
        <taxon>Chordata</taxon>
        <taxon>Craniata</taxon>
        <taxon>Vertebrata</taxon>
        <taxon>Euteleostomi</taxon>
        <taxon>Actinopterygii</taxon>
        <taxon>Neopterygii</taxon>
        <taxon>Teleostei</taxon>
        <taxon>Neoteleostei</taxon>
        <taxon>Acanthomorphata</taxon>
        <taxon>Eupercaria</taxon>
        <taxon>Perciformes</taxon>
        <taxon>Cottioidei</taxon>
        <taxon>Zoarcales</taxon>
        <taxon>Zoarcidae</taxon>
        <taxon>Zoarcinae</taxon>
        <taxon>Zoarces</taxon>
    </lineage>
</organism>
<dbReference type="Proteomes" id="UP001488805">
    <property type="component" value="Unassembled WGS sequence"/>
</dbReference>
<dbReference type="InterPro" id="IPR013594">
    <property type="entry name" value="Dynein_heavy_tail"/>
</dbReference>
<dbReference type="EMBL" id="JBCEZU010000329">
    <property type="protein sequence ID" value="KAK9521280.1"/>
    <property type="molecule type" value="Genomic_DNA"/>
</dbReference>
<evidence type="ECO:0000259" key="2">
    <source>
        <dbReference type="Pfam" id="PF08385"/>
    </source>
</evidence>
<dbReference type="PANTHER" id="PTHR46532">
    <property type="entry name" value="MALE FERTILITY FACTOR KL5"/>
    <property type="match status" value="1"/>
</dbReference>
<evidence type="ECO:0000256" key="1">
    <source>
        <dbReference type="SAM" id="MobiDB-lite"/>
    </source>
</evidence>
<reference evidence="4 5" key="1">
    <citation type="journal article" date="2024" name="Genome Biol. Evol.">
        <title>Chromosome-level genome assembly of the viviparous eelpout Zoarces viviparus.</title>
        <authorList>
            <person name="Fuhrmann N."/>
            <person name="Brasseur M.V."/>
            <person name="Bakowski C.E."/>
            <person name="Podsiadlowski L."/>
            <person name="Prost S."/>
            <person name="Krehenwinkel H."/>
            <person name="Mayer C."/>
        </authorList>
    </citation>
    <scope>NUCLEOTIDE SEQUENCE [LARGE SCALE GENOMIC DNA]</scope>
    <source>
        <strain evidence="4">NO-MEL_2022_Ind0_liver</strain>
    </source>
</reference>
<name>A0AAW1EHK1_ZOAVI</name>
<dbReference type="Pfam" id="PF08385">
    <property type="entry name" value="DHC_N1"/>
    <property type="match status" value="1"/>
</dbReference>
<sequence length="1320" mass="153615">MDEEYSKTIRQLFIRLMTVTGVPRELLTDDNERALDQFIDDTSITTMVVYVDTYDRLRVEFSMPSQVEQLTYFSRIPGAIITAETFDAAVQFGTVRGGSPTQRLLREMTCLHAPAVALSTDMERNIKDEYTNQMHCFLVNLTDAVYNTVGNTVLYIPMEALQCRPEVASKDKKLIQRMESVMIHWADQVKKLLSTQEIMKMREKCGPLQEIAFWKSCSAKLSDISQQLQKPGVRQIQKILLLSKSRHVKDFCKLAQEIQEFSVMAQSNTTFLSILKEPLEELARLKPSQVAPKLQHIVSLIRIIYDHSPHYNTKERITGLFHKMSNEINRLCFQSISLDRIFKGYALSSKQNLNDCIQCCLQWKEIYQHAAQIYHERSPNDCVLDQSSFVVVVDVSIQRFKELLEICECQYQFARWEDGQQRALPCFWSSQGPEFTHSLLEIEDNFNRGLKDLQFLDEDILDVESTTWRNKFIQYRAVVKDLEMKTMNLINSVFKTVYTVEEGVRLLYIFRPICSREAIKRTTEEKVEEVINIFHNELQMVNKELNQKTCSPPDRMPRLTGKAHWLMALRQSLATPMEKAHFLPESYNQKLFFTYSQMVQVLDEMERKSFSEWNQRLDGQCLTKLEQPLMVRREDRTAKLNVNFDNNLLNIFSEIDYWDRLKYEIPQCVSDMPQDREGIRCLSERALLLVTNYNRIIGMLSPHEWGLFQKQIGSINKKIEPGLTELPWSAQGAANFFIQECLLHVNKVKWIVDGYKASNQSISNLCRRISETLLVKLDGKTVYRNQEFEDDQKTHQQSQLQILRSAHQNIVNIMTRIHKIFSNDGPEVQEHWVTYTEKVDHLVEQALRGSVKHSMEKLSMAIIGDSKTTPNPLFIVRVALRQATLQTTPKVEFFPTLGKLAQIVNIMPRLIDTISEFKRLPEILSCKRSDRNPIHKNIEQDEEIRKIQAAVVAGMTGNASQLQVCLKIWDKYRDIWQSNQDSFIQRYESLNPPATTFDADIHRYTEKAYTIQQEDTFLNIWVVTLDCSPIKSSLAHLCSEWQTKFTELLSQMATTHLKELHGSLQDNSNRLRRPPQTLAEFGESMKLLETLQGDLAKTEDQILLIHDQFAILDKYEVPVEQAVQVMREVLDGDWVWFQQVLIDSEIMLQKEKESFTNSIIPEFLKKIKTIVQEFNSTGPFDRALSTELALNEIVGYRCQLETLKEEESAISHWLGFFETAKSIQMLEKDLDHLQQLWEITQEWNANWDIWKVGQLSTQAESTAQDLFKKLLNLQGELKDKEWDIVDSSKDRIDQFKQIQWRPANRPPSTLSQTKKNKKKK</sequence>
<accession>A0AAW1EHK1</accession>
<dbReference type="GO" id="GO:0007018">
    <property type="term" value="P:microtubule-based movement"/>
    <property type="evidence" value="ECO:0007669"/>
    <property type="project" value="InterPro"/>
</dbReference>
<protein>
    <recommendedName>
        <fullName evidence="6">Dynein heavy chain tail domain-containing protein</fullName>
    </recommendedName>
</protein>
<evidence type="ECO:0008006" key="6">
    <source>
        <dbReference type="Google" id="ProtNLM"/>
    </source>
</evidence>
<dbReference type="Pfam" id="PF25007">
    <property type="entry name" value="DYH2-5-8_CC"/>
    <property type="match status" value="1"/>
</dbReference>
<dbReference type="InterPro" id="IPR056759">
    <property type="entry name" value="DYH2-5-8_CC"/>
</dbReference>